<evidence type="ECO:0000313" key="3">
    <source>
        <dbReference type="Proteomes" id="UP000470771"/>
    </source>
</evidence>
<sequence length="196" mass="23036">MPTPEERRALRRIKRVLVQEQYRRNPPTKAPERKDNMETIHIIMVLAFFIGLGMIVIFASETVISIWGITKIFAFFLSITLLIPIKWYRKKLTMNVYEFFLLSLLGYAPFLTGLIFTVNYINRSNFHVEKYPIESIERGIYFSDIILKNDTLSEYAILTSFDNRDSTFYIGRKQMRYEFKDGGLGLKILLDKRATP</sequence>
<keyword evidence="1" id="KW-0472">Membrane</keyword>
<comment type="caution">
    <text evidence="2">The sequence shown here is derived from an EMBL/GenBank/DDBJ whole genome shotgun (WGS) entry which is preliminary data.</text>
</comment>
<dbReference type="RefSeq" id="WP_160631108.1">
    <property type="nucleotide sequence ID" value="NZ_WWNE01000003.1"/>
</dbReference>
<feature type="transmembrane region" description="Helical" evidence="1">
    <location>
        <begin position="64"/>
        <end position="87"/>
    </location>
</feature>
<protein>
    <submittedName>
        <fullName evidence="2">Uncharacterized protein</fullName>
    </submittedName>
</protein>
<name>A0A6N9NDM6_9FLAO</name>
<dbReference type="Proteomes" id="UP000470771">
    <property type="component" value="Unassembled WGS sequence"/>
</dbReference>
<gene>
    <name evidence="2" type="ORF">GQN54_01115</name>
</gene>
<feature type="transmembrane region" description="Helical" evidence="1">
    <location>
        <begin position="99"/>
        <end position="121"/>
    </location>
</feature>
<proteinExistence type="predicted"/>
<accession>A0A6N9NDM6</accession>
<keyword evidence="1" id="KW-1133">Transmembrane helix</keyword>
<organism evidence="2 3">
    <name type="scientific">Acidiluteibacter ferrifornacis</name>
    <dbReference type="NCBI Taxonomy" id="2692424"/>
    <lineage>
        <taxon>Bacteria</taxon>
        <taxon>Pseudomonadati</taxon>
        <taxon>Bacteroidota</taxon>
        <taxon>Flavobacteriia</taxon>
        <taxon>Flavobacteriales</taxon>
        <taxon>Cryomorphaceae</taxon>
        <taxon>Acidiluteibacter</taxon>
    </lineage>
</organism>
<keyword evidence="3" id="KW-1185">Reference proteome</keyword>
<reference evidence="2 3" key="1">
    <citation type="submission" date="2019-12" db="EMBL/GenBank/DDBJ databases">
        <authorList>
            <person name="Zhao J."/>
        </authorList>
    </citation>
    <scope>NUCLEOTIDE SEQUENCE [LARGE SCALE GENOMIC DNA]</scope>
    <source>
        <strain evidence="2 3">S-15</strain>
    </source>
</reference>
<evidence type="ECO:0000256" key="1">
    <source>
        <dbReference type="SAM" id="Phobius"/>
    </source>
</evidence>
<dbReference type="AlphaFoldDB" id="A0A6N9NDM6"/>
<evidence type="ECO:0000313" key="2">
    <source>
        <dbReference type="EMBL" id="NBG64696.1"/>
    </source>
</evidence>
<keyword evidence="1" id="KW-0812">Transmembrane</keyword>
<feature type="transmembrane region" description="Helical" evidence="1">
    <location>
        <begin position="39"/>
        <end position="58"/>
    </location>
</feature>
<dbReference type="EMBL" id="WWNE01000003">
    <property type="protein sequence ID" value="NBG64696.1"/>
    <property type="molecule type" value="Genomic_DNA"/>
</dbReference>